<dbReference type="PROSITE" id="PS51257">
    <property type="entry name" value="PROKAR_LIPOPROTEIN"/>
    <property type="match status" value="1"/>
</dbReference>
<dbReference type="AlphaFoldDB" id="A0A840RLS3"/>
<sequence length="313" mass="33469">MRYLAMSTLVAATLLAGCATQPGFKPMPAAAVEKVKNSDINVIVPQKEIKLAINQSNLTAAAGGGLLFALIDTAVNNSRTDTAETTVANLRNSLLDFSFNDTAMDAVKRETGNISWIAEKNVQLITTGDNKQLEKVLADSKRDIFTTIAFFYELSADGQTMVVTGIANAYPNNDQLKTLQRDLYKGTTKLDDKTALHLNQLNSLYRDIITYRESLPDTYKEPAAALAVWGNADARLAKQALTDGANVIAAQLAQDFIAANSKTVAPADGQFTVVLQGHKLNATRDKTGHVTILSKTTDMATSTAAAPATTAAN</sequence>
<protein>
    <submittedName>
        <fullName evidence="2">Uncharacterized protein</fullName>
    </submittedName>
</protein>
<accession>A0A840RLS3</accession>
<evidence type="ECO:0000313" key="2">
    <source>
        <dbReference type="EMBL" id="MBB5193226.1"/>
    </source>
</evidence>
<proteinExistence type="predicted"/>
<feature type="chain" id="PRO_5032347182" evidence="1">
    <location>
        <begin position="17"/>
        <end position="313"/>
    </location>
</feature>
<organism evidence="2 3">
    <name type="scientific">Silvimonas terrae</name>
    <dbReference type="NCBI Taxonomy" id="300266"/>
    <lineage>
        <taxon>Bacteria</taxon>
        <taxon>Pseudomonadati</taxon>
        <taxon>Pseudomonadota</taxon>
        <taxon>Betaproteobacteria</taxon>
        <taxon>Neisseriales</taxon>
        <taxon>Chitinibacteraceae</taxon>
        <taxon>Silvimonas</taxon>
    </lineage>
</organism>
<gene>
    <name evidence="2" type="ORF">HNQ50_003980</name>
</gene>
<keyword evidence="1" id="KW-0732">Signal</keyword>
<comment type="caution">
    <text evidence="2">The sequence shown here is derived from an EMBL/GenBank/DDBJ whole genome shotgun (WGS) entry which is preliminary data.</text>
</comment>
<keyword evidence="3" id="KW-1185">Reference proteome</keyword>
<evidence type="ECO:0000313" key="3">
    <source>
        <dbReference type="Proteomes" id="UP000543030"/>
    </source>
</evidence>
<dbReference type="EMBL" id="JACHHN010000010">
    <property type="protein sequence ID" value="MBB5193226.1"/>
    <property type="molecule type" value="Genomic_DNA"/>
</dbReference>
<dbReference type="Proteomes" id="UP000543030">
    <property type="component" value="Unassembled WGS sequence"/>
</dbReference>
<dbReference type="RefSeq" id="WP_184102879.1">
    <property type="nucleotide sequence ID" value="NZ_JACHHN010000010.1"/>
</dbReference>
<evidence type="ECO:0000256" key="1">
    <source>
        <dbReference type="SAM" id="SignalP"/>
    </source>
</evidence>
<feature type="signal peptide" evidence="1">
    <location>
        <begin position="1"/>
        <end position="16"/>
    </location>
</feature>
<name>A0A840RLS3_9NEIS</name>
<reference evidence="2 3" key="1">
    <citation type="submission" date="2020-08" db="EMBL/GenBank/DDBJ databases">
        <title>Genomic Encyclopedia of Type Strains, Phase IV (KMG-IV): sequencing the most valuable type-strain genomes for metagenomic binning, comparative biology and taxonomic classification.</title>
        <authorList>
            <person name="Goeker M."/>
        </authorList>
    </citation>
    <scope>NUCLEOTIDE SEQUENCE [LARGE SCALE GENOMIC DNA]</scope>
    <source>
        <strain evidence="2 3">DSM 18233</strain>
    </source>
</reference>